<keyword evidence="1" id="KW-0732">Signal</keyword>
<dbReference type="EMBL" id="VKHP01000040">
    <property type="protein sequence ID" value="NEU96696.1"/>
    <property type="molecule type" value="Genomic_DNA"/>
</dbReference>
<evidence type="ECO:0000313" key="3">
    <source>
        <dbReference type="Proteomes" id="UP000468531"/>
    </source>
</evidence>
<keyword evidence="3" id="KW-1185">Reference proteome</keyword>
<feature type="chain" id="PRO_5026729265" evidence="1">
    <location>
        <begin position="21"/>
        <end position="117"/>
    </location>
</feature>
<dbReference type="RefSeq" id="WP_163153470.1">
    <property type="nucleotide sequence ID" value="NZ_VKHP01000040.1"/>
</dbReference>
<accession>A0A6P1BDU7</accession>
<reference evidence="2 3" key="1">
    <citation type="journal article" date="2020" name="Arch. Microbiol.">
        <title>Bradyrhizobium uaiense sp. nov., a new highly efficient cowpea symbiont.</title>
        <authorList>
            <person name="Cabral Michel D."/>
            <person name="Azarias Guimaraes A."/>
            <person name="Martins da Costa E."/>
            <person name="Soares de Carvalho T."/>
            <person name="Balsanelli E."/>
            <person name="Willems A."/>
            <person name="Maltempi de Souza E."/>
            <person name="de Souza Moreira F.M."/>
        </authorList>
    </citation>
    <scope>NUCLEOTIDE SEQUENCE [LARGE SCALE GENOMIC DNA]</scope>
    <source>
        <strain evidence="2 3">UFLA 03-164</strain>
    </source>
</reference>
<dbReference type="Proteomes" id="UP000468531">
    <property type="component" value="Unassembled WGS sequence"/>
</dbReference>
<name>A0A6P1BDU7_9BRAD</name>
<evidence type="ECO:0000256" key="1">
    <source>
        <dbReference type="SAM" id="SignalP"/>
    </source>
</evidence>
<organism evidence="2 3">
    <name type="scientific">Bradyrhizobium uaiense</name>
    <dbReference type="NCBI Taxonomy" id="2594946"/>
    <lineage>
        <taxon>Bacteria</taxon>
        <taxon>Pseudomonadati</taxon>
        <taxon>Pseudomonadota</taxon>
        <taxon>Alphaproteobacteria</taxon>
        <taxon>Hyphomicrobiales</taxon>
        <taxon>Nitrobacteraceae</taxon>
        <taxon>Bradyrhizobium</taxon>
    </lineage>
</organism>
<sequence length="117" mass="12765">MIGKTIVVAVGLALSHAAVAAPPENPNPALAPWFESLKQPGAGASCCSIADCRTVEFRQDRDGYEVLIDGRWKMSKPFWLRVPPNRIIDRTDNPTNRAVVCFTPEAGILCFVRPAES</sequence>
<protein>
    <submittedName>
        <fullName evidence="2">Uncharacterized protein</fullName>
    </submittedName>
</protein>
<gene>
    <name evidence="2" type="ORF">FNJ47_12820</name>
</gene>
<dbReference type="AlphaFoldDB" id="A0A6P1BDU7"/>
<feature type="signal peptide" evidence="1">
    <location>
        <begin position="1"/>
        <end position="20"/>
    </location>
</feature>
<comment type="caution">
    <text evidence="2">The sequence shown here is derived from an EMBL/GenBank/DDBJ whole genome shotgun (WGS) entry which is preliminary data.</text>
</comment>
<proteinExistence type="predicted"/>
<evidence type="ECO:0000313" key="2">
    <source>
        <dbReference type="EMBL" id="NEU96696.1"/>
    </source>
</evidence>